<evidence type="ECO:0000256" key="4">
    <source>
        <dbReference type="ARBA" id="ARBA00022519"/>
    </source>
</evidence>
<dbReference type="Pfam" id="PF14697">
    <property type="entry name" value="Fer4_21"/>
    <property type="match status" value="1"/>
</dbReference>
<keyword evidence="4" id="KW-0997">Cell inner membrane</keyword>
<evidence type="ECO:0000256" key="2">
    <source>
        <dbReference type="ARBA" id="ARBA00022475"/>
    </source>
</evidence>
<keyword evidence="16" id="KW-1185">Reference proteome</keyword>
<keyword evidence="9" id="KW-0408">Iron</keyword>
<proteinExistence type="predicted"/>
<dbReference type="GO" id="GO:0051539">
    <property type="term" value="F:4 iron, 4 sulfur cluster binding"/>
    <property type="evidence" value="ECO:0007669"/>
    <property type="project" value="UniProtKB-KW"/>
</dbReference>
<keyword evidence="7" id="KW-1278">Translocase</keyword>
<gene>
    <name evidence="15" type="ORF">SMCB_1267</name>
</gene>
<evidence type="ECO:0000259" key="13">
    <source>
        <dbReference type="PROSITE" id="PS51379"/>
    </source>
</evidence>
<feature type="domain" description="4Fe-4S" evidence="14">
    <location>
        <begin position="27"/>
        <end position="86"/>
    </location>
</feature>
<keyword evidence="15" id="KW-0830">Ubiquinone</keyword>
<evidence type="ECO:0000256" key="6">
    <source>
        <dbReference type="ARBA" id="ARBA00022737"/>
    </source>
</evidence>
<evidence type="ECO:0000256" key="3">
    <source>
        <dbReference type="ARBA" id="ARBA00022485"/>
    </source>
</evidence>
<dbReference type="InterPro" id="IPR010207">
    <property type="entry name" value="Elect_transpt_cplx_RnfB/RsxB"/>
</dbReference>
<evidence type="ECO:0000256" key="5">
    <source>
        <dbReference type="ARBA" id="ARBA00022723"/>
    </source>
</evidence>
<evidence type="ECO:0000259" key="14">
    <source>
        <dbReference type="PROSITE" id="PS51656"/>
    </source>
</evidence>
<accession>A0A060NQ58</accession>
<evidence type="ECO:0000256" key="11">
    <source>
        <dbReference type="ARBA" id="ARBA00023136"/>
    </source>
</evidence>
<dbReference type="OrthoDB" id="9789936at2"/>
<dbReference type="STRING" id="1458426.SMCB_1267"/>
<dbReference type="Gene3D" id="3.30.70.20">
    <property type="match status" value="1"/>
</dbReference>
<dbReference type="Pfam" id="PF04060">
    <property type="entry name" value="FeS"/>
    <property type="match status" value="1"/>
</dbReference>
<dbReference type="HOGENOM" id="CLU_063448_0_0_4"/>
<dbReference type="PROSITE" id="PS00028">
    <property type="entry name" value="ZINC_FINGER_C2H2_1"/>
    <property type="match status" value="1"/>
</dbReference>
<keyword evidence="10" id="KW-0411">Iron-sulfur</keyword>
<evidence type="ECO:0000256" key="10">
    <source>
        <dbReference type="ARBA" id="ARBA00023014"/>
    </source>
</evidence>
<protein>
    <submittedName>
        <fullName evidence="15">Predicted NADH:ubiquinone oxidoreductase, subunit RnfB</fullName>
    </submittedName>
</protein>
<dbReference type="PROSITE" id="PS51656">
    <property type="entry name" value="4FE4S"/>
    <property type="match status" value="1"/>
</dbReference>
<dbReference type="InterPro" id="IPR050294">
    <property type="entry name" value="RnfB_subfamily"/>
</dbReference>
<dbReference type="EMBL" id="AP014569">
    <property type="protein sequence ID" value="BAO83495.1"/>
    <property type="molecule type" value="Genomic_DNA"/>
</dbReference>
<dbReference type="InterPro" id="IPR013087">
    <property type="entry name" value="Znf_C2H2_type"/>
</dbReference>
<keyword evidence="1" id="KW-0813">Transport</keyword>
<reference evidence="15 16" key="1">
    <citation type="journal article" date="2014" name="Nat. Commun.">
        <title>Physiological and genomic features of highly alkaliphilic hydrogen-utilizing Betaproteobacteria from a continental serpentinizing site.</title>
        <authorList>
            <person name="Suzuki S."/>
            <person name="Kuenen J.G."/>
            <person name="Schipper K."/>
            <person name="van der Velde S."/>
            <person name="Ishii S."/>
            <person name="Wu A."/>
            <person name="Sorokin D.Y."/>
            <person name="Tenney A."/>
            <person name="Meng X.Y."/>
            <person name="Morrill P.L."/>
            <person name="Kamagata Y."/>
            <person name="Muyzer G."/>
            <person name="Nealson K.H."/>
        </authorList>
    </citation>
    <scope>NUCLEOTIDE SEQUENCE [LARGE SCALE GENOMIC DNA]</scope>
    <source>
        <strain evidence="15 16">B1</strain>
    </source>
</reference>
<dbReference type="NCBIfam" id="TIGR01944">
    <property type="entry name" value="rnfB"/>
    <property type="match status" value="1"/>
</dbReference>
<evidence type="ECO:0000256" key="8">
    <source>
        <dbReference type="ARBA" id="ARBA00022982"/>
    </source>
</evidence>
<dbReference type="SUPFAM" id="SSF54862">
    <property type="entry name" value="4Fe-4S ferredoxins"/>
    <property type="match status" value="1"/>
</dbReference>
<feature type="region of interest" description="Disordered" evidence="12">
    <location>
        <begin position="1"/>
        <end position="23"/>
    </location>
</feature>
<dbReference type="InterPro" id="IPR017896">
    <property type="entry name" value="4Fe4S_Fe-S-bd"/>
</dbReference>
<keyword evidence="3" id="KW-0004">4Fe-4S</keyword>
<dbReference type="GO" id="GO:0046872">
    <property type="term" value="F:metal ion binding"/>
    <property type="evidence" value="ECO:0007669"/>
    <property type="project" value="UniProtKB-KW"/>
</dbReference>
<evidence type="ECO:0000313" key="16">
    <source>
        <dbReference type="Proteomes" id="UP000066014"/>
    </source>
</evidence>
<keyword evidence="2" id="KW-1003">Cell membrane</keyword>
<dbReference type="Gene3D" id="1.10.15.40">
    <property type="entry name" value="Electron transport complex subunit B, putative Fe-S cluster"/>
    <property type="match status" value="1"/>
</dbReference>
<dbReference type="PROSITE" id="PS51379">
    <property type="entry name" value="4FE4S_FER_2"/>
    <property type="match status" value="2"/>
</dbReference>
<evidence type="ECO:0000313" key="15">
    <source>
        <dbReference type="EMBL" id="BAO83495.1"/>
    </source>
</evidence>
<keyword evidence="8" id="KW-0249">Electron transport</keyword>
<feature type="domain" description="4Fe-4S ferredoxin-type" evidence="13">
    <location>
        <begin position="133"/>
        <end position="161"/>
    </location>
</feature>
<dbReference type="PROSITE" id="PS00198">
    <property type="entry name" value="4FE4S_FER_1"/>
    <property type="match status" value="1"/>
</dbReference>
<sequence length="278" mass="29662">MRLLLPQPQPRRPARHAGAQHANPLPVTDSLVEHLDALLPQTQCRRCGYPDCRSYAQALAAGTAEINQCPPGGEEGVARLAALLGRPALPLNPAHGLEGPMTVAVIDEQWCIGCTLCLKACPTDAIVGAHKRMHTVIDAYCTGCDLCLPVCPVDCIQMVPVAAANGAQGDQGIHGTASTATGWAAWSPAQAEQARQRYIARQARLQRTEAAHQARLLAKAEAKLADLPAHSKHTDPVVLERKRTLVEAALARARAAQAAKMQERLPRSEANEGKAHQA</sequence>
<dbReference type="AlphaFoldDB" id="A0A060NQ58"/>
<dbReference type="GO" id="GO:0009055">
    <property type="term" value="F:electron transfer activity"/>
    <property type="evidence" value="ECO:0007669"/>
    <property type="project" value="InterPro"/>
</dbReference>
<keyword evidence="5" id="KW-0479">Metal-binding</keyword>
<name>A0A060NQ58_9BURK</name>
<feature type="domain" description="4Fe-4S ferredoxin-type" evidence="13">
    <location>
        <begin position="102"/>
        <end position="131"/>
    </location>
</feature>
<dbReference type="NCBIfam" id="NF005415">
    <property type="entry name" value="PRK06991.1"/>
    <property type="match status" value="1"/>
</dbReference>
<dbReference type="PANTHER" id="PTHR42859:SF3">
    <property type="entry name" value="ION-TRANSLOCATING OXIDOREDUCTASE COMPLEX SUBUNIT B"/>
    <property type="match status" value="1"/>
</dbReference>
<dbReference type="InterPro" id="IPR017900">
    <property type="entry name" value="4Fe4S_Fe_S_CS"/>
</dbReference>
<keyword evidence="11" id="KW-0472">Membrane</keyword>
<evidence type="ECO:0000256" key="9">
    <source>
        <dbReference type="ARBA" id="ARBA00023004"/>
    </source>
</evidence>
<evidence type="ECO:0000256" key="1">
    <source>
        <dbReference type="ARBA" id="ARBA00022448"/>
    </source>
</evidence>
<feature type="compositionally biased region" description="Basic and acidic residues" evidence="12">
    <location>
        <begin position="261"/>
        <end position="278"/>
    </location>
</feature>
<keyword evidence="6" id="KW-0677">Repeat</keyword>
<evidence type="ECO:0000256" key="7">
    <source>
        <dbReference type="ARBA" id="ARBA00022967"/>
    </source>
</evidence>
<dbReference type="Proteomes" id="UP000066014">
    <property type="component" value="Chromosome"/>
</dbReference>
<feature type="region of interest" description="Disordered" evidence="12">
    <location>
        <begin position="257"/>
        <end position="278"/>
    </location>
</feature>
<organism evidence="15 16">
    <name type="scientific">Serpentinimonas maccroryi</name>
    <dbReference type="NCBI Taxonomy" id="1458426"/>
    <lineage>
        <taxon>Bacteria</taxon>
        <taxon>Pseudomonadati</taxon>
        <taxon>Pseudomonadota</taxon>
        <taxon>Betaproteobacteria</taxon>
        <taxon>Burkholderiales</taxon>
        <taxon>Comamonadaceae</taxon>
        <taxon>Serpentinimonas</taxon>
    </lineage>
</organism>
<dbReference type="PANTHER" id="PTHR42859">
    <property type="entry name" value="OXIDOREDUCTASE"/>
    <property type="match status" value="1"/>
</dbReference>
<dbReference type="KEGG" id="cbab:SMCB_1267"/>
<evidence type="ECO:0000256" key="12">
    <source>
        <dbReference type="SAM" id="MobiDB-lite"/>
    </source>
</evidence>
<dbReference type="InterPro" id="IPR007202">
    <property type="entry name" value="4Fe-4S_dom"/>
</dbReference>